<dbReference type="SUPFAM" id="SSF53300">
    <property type="entry name" value="vWA-like"/>
    <property type="match status" value="1"/>
</dbReference>
<evidence type="ECO:0000256" key="4">
    <source>
        <dbReference type="ARBA" id="ARBA00023157"/>
    </source>
</evidence>
<feature type="domain" description="VWFA" evidence="6">
    <location>
        <begin position="60"/>
        <end position="245"/>
    </location>
</feature>
<evidence type="ECO:0000259" key="6">
    <source>
        <dbReference type="PROSITE" id="PS50234"/>
    </source>
</evidence>
<feature type="domain" description="Chitin-binding type-2" evidence="7">
    <location>
        <begin position="276"/>
        <end position="331"/>
    </location>
</feature>
<keyword evidence="5" id="KW-0325">Glycoprotein</keyword>
<dbReference type="Pfam" id="PF00092">
    <property type="entry name" value="VWA"/>
    <property type="match status" value="1"/>
</dbReference>
<accession>A0A8W8KFL4</accession>
<evidence type="ECO:0000313" key="8">
    <source>
        <dbReference type="EnsemblMetazoa" id="G23691.3:cds"/>
    </source>
</evidence>
<evidence type="ECO:0000256" key="5">
    <source>
        <dbReference type="ARBA" id="ARBA00023180"/>
    </source>
</evidence>
<dbReference type="InterPro" id="IPR051940">
    <property type="entry name" value="Chitin_bind-dev_reg"/>
</dbReference>
<keyword evidence="2" id="KW-0732">Signal</keyword>
<dbReference type="PANTHER" id="PTHR23301">
    <property type="entry name" value="CHITIN BINDING PERITROPHIN-A"/>
    <property type="match status" value="1"/>
</dbReference>
<dbReference type="GO" id="GO:0008061">
    <property type="term" value="F:chitin binding"/>
    <property type="evidence" value="ECO:0007669"/>
    <property type="project" value="UniProtKB-KW"/>
</dbReference>
<feature type="domain" description="Chitin-binding type-2" evidence="7">
    <location>
        <begin position="332"/>
        <end position="387"/>
    </location>
</feature>
<dbReference type="PROSITE" id="PS50234">
    <property type="entry name" value="VWFA"/>
    <property type="match status" value="1"/>
</dbReference>
<evidence type="ECO:0000259" key="7">
    <source>
        <dbReference type="PROSITE" id="PS50940"/>
    </source>
</evidence>
<dbReference type="InterPro" id="IPR002557">
    <property type="entry name" value="Chitin-bd_dom"/>
</dbReference>
<evidence type="ECO:0000256" key="3">
    <source>
        <dbReference type="ARBA" id="ARBA00022737"/>
    </source>
</evidence>
<dbReference type="Pfam" id="PF01607">
    <property type="entry name" value="CBM_14"/>
    <property type="match status" value="2"/>
</dbReference>
<dbReference type="GO" id="GO:0005576">
    <property type="term" value="C:extracellular region"/>
    <property type="evidence" value="ECO:0007669"/>
    <property type="project" value="InterPro"/>
</dbReference>
<keyword evidence="9" id="KW-1185">Reference proteome</keyword>
<dbReference type="PROSITE" id="PS50940">
    <property type="entry name" value="CHIT_BIND_II"/>
    <property type="match status" value="2"/>
</dbReference>
<organism evidence="8 9">
    <name type="scientific">Magallana gigas</name>
    <name type="common">Pacific oyster</name>
    <name type="synonym">Crassostrea gigas</name>
    <dbReference type="NCBI Taxonomy" id="29159"/>
    <lineage>
        <taxon>Eukaryota</taxon>
        <taxon>Metazoa</taxon>
        <taxon>Spiralia</taxon>
        <taxon>Lophotrochozoa</taxon>
        <taxon>Mollusca</taxon>
        <taxon>Bivalvia</taxon>
        <taxon>Autobranchia</taxon>
        <taxon>Pteriomorphia</taxon>
        <taxon>Ostreida</taxon>
        <taxon>Ostreoidea</taxon>
        <taxon>Ostreidae</taxon>
        <taxon>Magallana</taxon>
    </lineage>
</organism>
<dbReference type="AlphaFoldDB" id="A0A8W8KFL4"/>
<evidence type="ECO:0000313" key="9">
    <source>
        <dbReference type="Proteomes" id="UP000005408"/>
    </source>
</evidence>
<evidence type="ECO:0000256" key="1">
    <source>
        <dbReference type="ARBA" id="ARBA00022669"/>
    </source>
</evidence>
<dbReference type="SUPFAM" id="SSF57625">
    <property type="entry name" value="Invertebrate chitin-binding proteins"/>
    <property type="match status" value="2"/>
</dbReference>
<reference evidence="8" key="1">
    <citation type="submission" date="2022-08" db="UniProtKB">
        <authorList>
            <consortium name="EnsemblMetazoa"/>
        </authorList>
    </citation>
    <scope>IDENTIFICATION</scope>
    <source>
        <strain evidence="8">05x7-T-G4-1.051#20</strain>
    </source>
</reference>
<dbReference type="InterPro" id="IPR036465">
    <property type="entry name" value="vWFA_dom_sf"/>
</dbReference>
<dbReference type="PANTHER" id="PTHR23301:SF0">
    <property type="entry name" value="CHITIN-BINDING TYPE-2 DOMAIN-CONTAINING PROTEIN-RELATED"/>
    <property type="match status" value="1"/>
</dbReference>
<dbReference type="Gene3D" id="3.40.50.410">
    <property type="entry name" value="von Willebrand factor, type A domain"/>
    <property type="match status" value="1"/>
</dbReference>
<keyword evidence="3" id="KW-0677">Repeat</keyword>
<dbReference type="EnsemblMetazoa" id="G23691.3">
    <property type="protein sequence ID" value="G23691.3:cds"/>
    <property type="gene ID" value="G23691"/>
</dbReference>
<dbReference type="SMART" id="SM00494">
    <property type="entry name" value="ChtBD2"/>
    <property type="match status" value="2"/>
</dbReference>
<dbReference type="Proteomes" id="UP000005408">
    <property type="component" value="Unassembled WGS sequence"/>
</dbReference>
<evidence type="ECO:0000256" key="2">
    <source>
        <dbReference type="ARBA" id="ARBA00022729"/>
    </source>
</evidence>
<protein>
    <recommendedName>
        <fullName evidence="10">Endochitinase</fullName>
    </recommendedName>
</protein>
<dbReference type="SMART" id="SM00327">
    <property type="entry name" value="VWA"/>
    <property type="match status" value="1"/>
</dbReference>
<dbReference type="InterPro" id="IPR002035">
    <property type="entry name" value="VWF_A"/>
</dbReference>
<dbReference type="InterPro" id="IPR036508">
    <property type="entry name" value="Chitin-bd_dom_sf"/>
</dbReference>
<keyword evidence="4" id="KW-1015">Disulfide bond</keyword>
<evidence type="ECO:0008006" key="10">
    <source>
        <dbReference type="Google" id="ProtNLM"/>
    </source>
</evidence>
<proteinExistence type="predicted"/>
<dbReference type="Gene3D" id="2.170.140.10">
    <property type="entry name" value="Chitin binding domain"/>
    <property type="match status" value="2"/>
</dbReference>
<sequence>MAPGRSKNELSLNTSVDTSDSLTAHLIYTGERMAFSIVLTVVVLPILYTQVQGDCAGKADIIIAVPGSVNIPGEEFFPFETFLHMLVDYFVLDENNVNVGFVLYGNEPTILSHPQPFKDQAETNTRATLLTQRENYMNILGSPPNVARALNLMRAMFQNPSGYPMERPRRGVKKIGVIFTWGAQPIEAFDDVVRASDDLRMDGVTMYAVGRSPIGPEFARLATDECKLFSMGNFQEGLPSVLPYLGSSICTHMDPVINASSINCFPKFWRPSPNPPIICPSMSEIFQDPYNCAYYYKCDLSVARRERCPSNMLFDNFIRTCNYKDAVTCYSRMTCPEPNGLFPHPESCNRFMNCFNGIPYVQECPPNLYFNERTKLCDDRQNVQCRLQ</sequence>
<name>A0A8W8KFL4_MAGGI</name>
<keyword evidence="1" id="KW-0147">Chitin-binding</keyword>